<gene>
    <name evidence="1" type="ORF">DERYTH_LOCUS27467</name>
</gene>
<accession>A0A9N9PIF8</accession>
<dbReference type="OrthoDB" id="185373at2759"/>
<keyword evidence="2" id="KW-1185">Reference proteome</keyword>
<proteinExistence type="predicted"/>
<dbReference type="EMBL" id="CAJVPY010063252">
    <property type="protein sequence ID" value="CAG8823282.1"/>
    <property type="molecule type" value="Genomic_DNA"/>
</dbReference>
<organism evidence="1 2">
    <name type="scientific">Dentiscutata erythropus</name>
    <dbReference type="NCBI Taxonomy" id="1348616"/>
    <lineage>
        <taxon>Eukaryota</taxon>
        <taxon>Fungi</taxon>
        <taxon>Fungi incertae sedis</taxon>
        <taxon>Mucoromycota</taxon>
        <taxon>Glomeromycotina</taxon>
        <taxon>Glomeromycetes</taxon>
        <taxon>Diversisporales</taxon>
        <taxon>Gigasporaceae</taxon>
        <taxon>Dentiscutata</taxon>
    </lineage>
</organism>
<dbReference type="Proteomes" id="UP000789405">
    <property type="component" value="Unassembled WGS sequence"/>
</dbReference>
<name>A0A9N9PIF8_9GLOM</name>
<sequence>IWKLMLQAITTPYKIYSTRNLEYFEEIKNLAEMFMENYKRPYDKETWRLLIRSLGSYPKISPNFDLLLKNLQEEHLMTPELYSEIIWALSRKSNVETAMVYLDQLISDYNYIPSREPLYALTSHYANK</sequence>
<reference evidence="1" key="1">
    <citation type="submission" date="2021-06" db="EMBL/GenBank/DDBJ databases">
        <authorList>
            <person name="Kallberg Y."/>
            <person name="Tangrot J."/>
            <person name="Rosling A."/>
        </authorList>
    </citation>
    <scope>NUCLEOTIDE SEQUENCE</scope>
    <source>
        <strain evidence="1">MA453B</strain>
    </source>
</reference>
<evidence type="ECO:0000313" key="2">
    <source>
        <dbReference type="Proteomes" id="UP000789405"/>
    </source>
</evidence>
<evidence type="ECO:0000313" key="1">
    <source>
        <dbReference type="EMBL" id="CAG8823282.1"/>
    </source>
</evidence>
<protein>
    <submittedName>
        <fullName evidence="1">16544_t:CDS:1</fullName>
    </submittedName>
</protein>
<comment type="caution">
    <text evidence="1">The sequence shown here is derived from an EMBL/GenBank/DDBJ whole genome shotgun (WGS) entry which is preliminary data.</text>
</comment>
<feature type="non-terminal residue" evidence="1">
    <location>
        <position position="1"/>
    </location>
</feature>
<feature type="non-terminal residue" evidence="1">
    <location>
        <position position="128"/>
    </location>
</feature>
<dbReference type="AlphaFoldDB" id="A0A9N9PIF8"/>